<keyword evidence="2" id="KW-0813">Transport</keyword>
<name>A0A369BYM2_9GAMM</name>
<evidence type="ECO:0000313" key="5">
    <source>
        <dbReference type="Proteomes" id="UP000252707"/>
    </source>
</evidence>
<protein>
    <submittedName>
        <fullName evidence="4">ATP synthase F subunit</fullName>
    </submittedName>
</protein>
<dbReference type="GO" id="GO:0046961">
    <property type="term" value="F:proton-transporting ATPase activity, rotational mechanism"/>
    <property type="evidence" value="ECO:0007669"/>
    <property type="project" value="InterPro"/>
</dbReference>
<dbReference type="Proteomes" id="UP000252707">
    <property type="component" value="Unassembled WGS sequence"/>
</dbReference>
<sequence>MKNIAMGSAALTRGFALLGFETYPDATPELVEKVLEGLVNRREKALVLLEHQLARSHGPVLAQVRSEGGRIVVGEVPPLATPADYHPPVEDLVRRILGPSALEEQP</sequence>
<dbReference type="SUPFAM" id="SSF159468">
    <property type="entry name" value="AtpF-like"/>
    <property type="match status" value="1"/>
</dbReference>
<comment type="similarity">
    <text evidence="1">Belongs to the V-ATPase F subunit family.</text>
</comment>
<comment type="caution">
    <text evidence="4">The sequence shown here is derived from an EMBL/GenBank/DDBJ whole genome shotgun (WGS) entry which is preliminary data.</text>
</comment>
<keyword evidence="3" id="KW-0406">Ion transport</keyword>
<gene>
    <name evidence="4" type="ORF">DFQ59_109122</name>
</gene>
<evidence type="ECO:0000256" key="3">
    <source>
        <dbReference type="ARBA" id="ARBA00023065"/>
    </source>
</evidence>
<dbReference type="InterPro" id="IPR036906">
    <property type="entry name" value="ATPase_V1_fsu_sf"/>
</dbReference>
<accession>A0A369BYM2</accession>
<evidence type="ECO:0000256" key="2">
    <source>
        <dbReference type="ARBA" id="ARBA00022448"/>
    </source>
</evidence>
<dbReference type="Pfam" id="PF01990">
    <property type="entry name" value="ATP-synt_F"/>
    <property type="match status" value="1"/>
</dbReference>
<keyword evidence="5" id="KW-1185">Reference proteome</keyword>
<dbReference type="Gene3D" id="3.40.50.10580">
    <property type="entry name" value="ATPase, V1 complex, subunit F"/>
    <property type="match status" value="1"/>
</dbReference>
<evidence type="ECO:0000313" key="4">
    <source>
        <dbReference type="EMBL" id="RCX26593.1"/>
    </source>
</evidence>
<proteinExistence type="inferred from homology"/>
<evidence type="ECO:0000256" key="1">
    <source>
        <dbReference type="ARBA" id="ARBA00010148"/>
    </source>
</evidence>
<dbReference type="RefSeq" id="WP_211314969.1">
    <property type="nucleotide sequence ID" value="NZ_QPJY01000009.1"/>
</dbReference>
<reference evidence="4 5" key="1">
    <citation type="submission" date="2018-07" db="EMBL/GenBank/DDBJ databases">
        <title>Genomic Encyclopedia of Type Strains, Phase IV (KMG-IV): sequencing the most valuable type-strain genomes for metagenomic binning, comparative biology and taxonomic classification.</title>
        <authorList>
            <person name="Goeker M."/>
        </authorList>
    </citation>
    <scope>NUCLEOTIDE SEQUENCE [LARGE SCALE GENOMIC DNA]</scope>
    <source>
        <strain evidence="4 5">DSM 26407</strain>
    </source>
</reference>
<dbReference type="EMBL" id="QPJY01000009">
    <property type="protein sequence ID" value="RCX26593.1"/>
    <property type="molecule type" value="Genomic_DNA"/>
</dbReference>
<dbReference type="AlphaFoldDB" id="A0A369BYM2"/>
<dbReference type="InterPro" id="IPR008218">
    <property type="entry name" value="ATPase_V1-cplx_f_g_su"/>
</dbReference>
<organism evidence="4 5">
    <name type="scientific">Thioalbus denitrificans</name>
    <dbReference type="NCBI Taxonomy" id="547122"/>
    <lineage>
        <taxon>Bacteria</taxon>
        <taxon>Pseudomonadati</taxon>
        <taxon>Pseudomonadota</taxon>
        <taxon>Gammaproteobacteria</taxon>
        <taxon>Chromatiales</taxon>
        <taxon>Ectothiorhodospiraceae</taxon>
        <taxon>Thioalbus</taxon>
    </lineage>
</organism>